<gene>
    <name evidence="2" type="ORF">SAMN02927928_0517</name>
</gene>
<keyword evidence="1" id="KW-0812">Transmembrane</keyword>
<feature type="transmembrane region" description="Helical" evidence="1">
    <location>
        <begin position="6"/>
        <end position="25"/>
    </location>
</feature>
<keyword evidence="1" id="KW-0472">Membrane</keyword>
<dbReference type="Pfam" id="PF07330">
    <property type="entry name" value="DUF1467"/>
    <property type="match status" value="1"/>
</dbReference>
<dbReference type="AlphaFoldDB" id="A0A1G4PNA4"/>
<name>A0A1G4PNA4_9CAUL</name>
<evidence type="ECO:0000313" key="2">
    <source>
        <dbReference type="EMBL" id="SCW33675.1"/>
    </source>
</evidence>
<evidence type="ECO:0000313" key="3">
    <source>
        <dbReference type="Proteomes" id="UP000199150"/>
    </source>
</evidence>
<evidence type="ECO:0000256" key="1">
    <source>
        <dbReference type="SAM" id="Phobius"/>
    </source>
</evidence>
<keyword evidence="3" id="KW-1185">Reference proteome</keyword>
<dbReference type="Proteomes" id="UP000199150">
    <property type="component" value="Unassembled WGS sequence"/>
</dbReference>
<dbReference type="OrthoDB" id="9804637at2"/>
<dbReference type="EMBL" id="FMTS01000001">
    <property type="protein sequence ID" value="SCW33675.1"/>
    <property type="molecule type" value="Genomic_DNA"/>
</dbReference>
<dbReference type="RefSeq" id="WP_090643294.1">
    <property type="nucleotide sequence ID" value="NZ_CBCRYE010000001.1"/>
</dbReference>
<accession>A0A1G4PNA4</accession>
<proteinExistence type="predicted"/>
<keyword evidence="1" id="KW-1133">Transmembrane helix</keyword>
<feature type="transmembrane region" description="Helical" evidence="1">
    <location>
        <begin position="59"/>
        <end position="79"/>
    </location>
</feature>
<dbReference type="InterPro" id="IPR009935">
    <property type="entry name" value="DUF1467"/>
</dbReference>
<reference evidence="3" key="1">
    <citation type="submission" date="2016-10" db="EMBL/GenBank/DDBJ databases">
        <authorList>
            <person name="Varghese N."/>
            <person name="Submissions S."/>
        </authorList>
    </citation>
    <scope>NUCLEOTIDE SEQUENCE [LARGE SCALE GENOMIC DNA]</scope>
    <source>
        <strain evidence="3">CGMCC 1.3431</strain>
    </source>
</reference>
<organism evidence="2 3">
    <name type="scientific">Asticcacaulis taihuensis</name>
    <dbReference type="NCBI Taxonomy" id="260084"/>
    <lineage>
        <taxon>Bacteria</taxon>
        <taxon>Pseudomonadati</taxon>
        <taxon>Pseudomonadota</taxon>
        <taxon>Alphaproteobacteria</taxon>
        <taxon>Caulobacterales</taxon>
        <taxon>Caulobacteraceae</taxon>
        <taxon>Asticcacaulis</taxon>
    </lineage>
</organism>
<sequence length="85" mass="9747">MNPISWAAIYLMIWWVTFFAILPLWNRTPVEEGTEVIKGNDPGAPITHNLWKKVRINSVVALVVWVFVIVFMYFVHIPLPTIPGA</sequence>
<dbReference type="STRING" id="260084.SAMN02927928_0517"/>
<protein>
    <submittedName>
        <fullName evidence="2">Predicted secreted protein</fullName>
    </submittedName>
</protein>